<feature type="region of interest" description="Disordered" evidence="1">
    <location>
        <begin position="13"/>
        <end position="129"/>
    </location>
</feature>
<dbReference type="Proteomes" id="UP001359485">
    <property type="component" value="Unassembled WGS sequence"/>
</dbReference>
<proteinExistence type="predicted"/>
<feature type="compositionally biased region" description="Basic and acidic residues" evidence="1">
    <location>
        <begin position="13"/>
        <end position="57"/>
    </location>
</feature>
<dbReference type="EMBL" id="JAWJWF010000001">
    <property type="protein sequence ID" value="KAK6640951.1"/>
    <property type="molecule type" value="Genomic_DNA"/>
</dbReference>
<name>A0ABR1BBW7_POLSC</name>
<protein>
    <submittedName>
        <fullName evidence="2">Uncharacterized protein</fullName>
    </submittedName>
</protein>
<gene>
    <name evidence="2" type="ORF">RUM44_012649</name>
</gene>
<reference evidence="2 3" key="1">
    <citation type="submission" date="2023-09" db="EMBL/GenBank/DDBJ databases">
        <title>Genomes of two closely related lineages of the louse Polyplax serrata with different host specificities.</title>
        <authorList>
            <person name="Martinu J."/>
            <person name="Tarabai H."/>
            <person name="Stefka J."/>
            <person name="Hypsa V."/>
        </authorList>
    </citation>
    <scope>NUCLEOTIDE SEQUENCE [LARGE SCALE GENOMIC DNA]</scope>
    <source>
        <strain evidence="2">98ZLc_SE</strain>
    </source>
</reference>
<feature type="compositionally biased region" description="Basic and acidic residues" evidence="1">
    <location>
        <begin position="91"/>
        <end position="106"/>
    </location>
</feature>
<keyword evidence="3" id="KW-1185">Reference proteome</keyword>
<feature type="compositionally biased region" description="Polar residues" evidence="1">
    <location>
        <begin position="58"/>
        <end position="68"/>
    </location>
</feature>
<comment type="caution">
    <text evidence="2">The sequence shown here is derived from an EMBL/GenBank/DDBJ whole genome shotgun (WGS) entry which is preliminary data.</text>
</comment>
<organism evidence="2 3">
    <name type="scientific">Polyplax serrata</name>
    <name type="common">Common mouse louse</name>
    <dbReference type="NCBI Taxonomy" id="468196"/>
    <lineage>
        <taxon>Eukaryota</taxon>
        <taxon>Metazoa</taxon>
        <taxon>Ecdysozoa</taxon>
        <taxon>Arthropoda</taxon>
        <taxon>Hexapoda</taxon>
        <taxon>Insecta</taxon>
        <taxon>Pterygota</taxon>
        <taxon>Neoptera</taxon>
        <taxon>Paraneoptera</taxon>
        <taxon>Psocodea</taxon>
        <taxon>Troctomorpha</taxon>
        <taxon>Phthiraptera</taxon>
        <taxon>Anoplura</taxon>
        <taxon>Polyplacidae</taxon>
        <taxon>Polyplax</taxon>
    </lineage>
</organism>
<evidence type="ECO:0000313" key="3">
    <source>
        <dbReference type="Proteomes" id="UP001359485"/>
    </source>
</evidence>
<accession>A0ABR1BBW7</accession>
<feature type="compositionally biased region" description="Low complexity" evidence="1">
    <location>
        <begin position="108"/>
        <end position="120"/>
    </location>
</feature>
<sequence>MSEIVARLCVASDVEHVEKEPEKKVVDVEEEKTDSKKEKESKPKENGKSETNEKSEPETNGNSDSTEVTAAAKRKSGAGDATDSAPSEGVTPEKKAKISTEEKESTNGESEVASEGAGEAKNMSYQKHF</sequence>
<evidence type="ECO:0000256" key="1">
    <source>
        <dbReference type="SAM" id="MobiDB-lite"/>
    </source>
</evidence>
<evidence type="ECO:0000313" key="2">
    <source>
        <dbReference type="EMBL" id="KAK6640951.1"/>
    </source>
</evidence>